<evidence type="ECO:0000256" key="1">
    <source>
        <dbReference type="SAM" id="MobiDB-lite"/>
    </source>
</evidence>
<evidence type="ECO:0000313" key="4">
    <source>
        <dbReference type="Proteomes" id="UP000299102"/>
    </source>
</evidence>
<accession>A0A4C1XC07</accession>
<proteinExistence type="predicted"/>
<comment type="caution">
    <text evidence="3">The sequence shown here is derived from an EMBL/GenBank/DDBJ whole genome shotgun (WGS) entry which is preliminary data.</text>
</comment>
<dbReference type="EMBL" id="BGZK01000773">
    <property type="protein sequence ID" value="GBP59909.1"/>
    <property type="molecule type" value="Genomic_DNA"/>
</dbReference>
<organism evidence="3 4">
    <name type="scientific">Eumeta variegata</name>
    <name type="common">Bagworm moth</name>
    <name type="synonym">Eumeta japonica</name>
    <dbReference type="NCBI Taxonomy" id="151549"/>
    <lineage>
        <taxon>Eukaryota</taxon>
        <taxon>Metazoa</taxon>
        <taxon>Ecdysozoa</taxon>
        <taxon>Arthropoda</taxon>
        <taxon>Hexapoda</taxon>
        <taxon>Insecta</taxon>
        <taxon>Pterygota</taxon>
        <taxon>Neoptera</taxon>
        <taxon>Endopterygota</taxon>
        <taxon>Lepidoptera</taxon>
        <taxon>Glossata</taxon>
        <taxon>Ditrysia</taxon>
        <taxon>Tineoidea</taxon>
        <taxon>Psychidae</taxon>
        <taxon>Oiketicinae</taxon>
        <taxon>Eumeta</taxon>
    </lineage>
</organism>
<evidence type="ECO:0000259" key="2">
    <source>
        <dbReference type="SMART" id="SM00596"/>
    </source>
</evidence>
<protein>
    <recommendedName>
        <fullName evidence="2">Pre-C2HC domain-containing protein</fullName>
    </recommendedName>
</protein>
<dbReference type="AlphaFoldDB" id="A0A4C1XC07"/>
<dbReference type="Pfam" id="PF07530">
    <property type="entry name" value="PRE_C2HC"/>
    <property type="match status" value="1"/>
</dbReference>
<evidence type="ECO:0000313" key="3">
    <source>
        <dbReference type="EMBL" id="GBP59909.1"/>
    </source>
</evidence>
<feature type="domain" description="Pre-C2HC" evidence="2">
    <location>
        <begin position="45"/>
        <end position="114"/>
    </location>
</feature>
<dbReference type="OrthoDB" id="8123886at2759"/>
<dbReference type="SMART" id="SM00596">
    <property type="entry name" value="PRE_C2HC"/>
    <property type="match status" value="1"/>
</dbReference>
<sequence>MSSIDDFRKLNSYLIKNGIPFHTYAFEEERKVKAVLKGVPVEIKTEDIKADLVRQEYAVQAVHRMHRRDGTALGLLLEILNKTDSATDIFKNLANICGLSGITVEAPYKRGIPRHCHRCQLYGHAVRSCHAPPRCIGNKQTARTVPAKPTGSKNFHPPPPKENQWKNPLPWVNTKTTGTENRVPHKQPTRQAGTAASALGDDIGTIMSILQVVRSAKVTDLAAKFRKAKHGVDRLKIILKNQDLISKLENL</sequence>
<reference evidence="3 4" key="1">
    <citation type="journal article" date="2019" name="Commun. Biol.">
        <title>The bagworm genome reveals a unique fibroin gene that provides high tensile strength.</title>
        <authorList>
            <person name="Kono N."/>
            <person name="Nakamura H."/>
            <person name="Ohtoshi R."/>
            <person name="Tomita M."/>
            <person name="Numata K."/>
            <person name="Arakawa K."/>
        </authorList>
    </citation>
    <scope>NUCLEOTIDE SEQUENCE [LARGE SCALE GENOMIC DNA]</scope>
</reference>
<dbReference type="Proteomes" id="UP000299102">
    <property type="component" value="Unassembled WGS sequence"/>
</dbReference>
<gene>
    <name evidence="3" type="ORF">EVAR_44585_1</name>
</gene>
<keyword evidence="4" id="KW-1185">Reference proteome</keyword>
<feature type="region of interest" description="Disordered" evidence="1">
    <location>
        <begin position="141"/>
        <end position="166"/>
    </location>
</feature>
<dbReference type="InterPro" id="IPR006579">
    <property type="entry name" value="Pre_C2HC_dom"/>
</dbReference>
<name>A0A4C1XC07_EUMVA</name>